<evidence type="ECO:0000259" key="1">
    <source>
        <dbReference type="Pfam" id="PF09994"/>
    </source>
</evidence>
<accession>A0A4T0BSZ2</accession>
<proteinExistence type="predicted"/>
<comment type="caution">
    <text evidence="2">The sequence shown here is derived from an EMBL/GenBank/DDBJ whole genome shotgun (WGS) entry which is preliminary data.</text>
</comment>
<feature type="domain" description="T6SS Phospholipase effector Tle1-like catalytic" evidence="1">
    <location>
        <begin position="13"/>
        <end position="291"/>
    </location>
</feature>
<organism evidence="2 3">
    <name type="scientific">Aureobasidium pullulans</name>
    <name type="common">Black yeast</name>
    <name type="synonym">Pullularia pullulans</name>
    <dbReference type="NCBI Taxonomy" id="5580"/>
    <lineage>
        <taxon>Eukaryota</taxon>
        <taxon>Fungi</taxon>
        <taxon>Dikarya</taxon>
        <taxon>Ascomycota</taxon>
        <taxon>Pezizomycotina</taxon>
        <taxon>Dothideomycetes</taxon>
        <taxon>Dothideomycetidae</taxon>
        <taxon>Dothideales</taxon>
        <taxon>Saccotheciaceae</taxon>
        <taxon>Aureobasidium</taxon>
    </lineage>
</organism>
<sequence length="375" mass="41663">MELATTKSTQSKKRIFVCCDGTWNDSISTDSPLTNVSRFARCVKEVAKDGTMQIVYYHTGIGTGTSKFASAIDGTTGRGIHANVRDAYSFICNNFNFDHGEDEIFLVGFSRGAFTVRCVAALIDCIGLLKKRGLIHLHELYRLWTQRSVESRIRWERPGTSYEKTYLSSSDLLLQRLEQLQHSCYLERVVKIRACAVWDTVSALGNPLLKSSKASKLPRVDTHVPEIVELALHALALNEYRKHFLPDLWTSHNPQKTLLKQCWFLGAHSDVGGGNEDSGLASIALIWMISQLSSTAGAEFDPATVMEFVNPIQWPWPHDHDQYTETRSRWAVTSGLIMPNVSQTNSADQSVLVPTNAAVTGVCGTCTSLSSWTSN</sequence>
<dbReference type="InterPro" id="IPR029058">
    <property type="entry name" value="AB_hydrolase_fold"/>
</dbReference>
<dbReference type="InterPro" id="IPR018712">
    <property type="entry name" value="Tle1-like_cat"/>
</dbReference>
<name>A0A4T0BSZ2_AURPU</name>
<dbReference type="EMBL" id="QZBZ01000134">
    <property type="protein sequence ID" value="TIA35294.1"/>
    <property type="molecule type" value="Genomic_DNA"/>
</dbReference>
<dbReference type="PANTHER" id="PTHR33840:SF1">
    <property type="entry name" value="TLE1 PHOSPHOLIPASE DOMAIN-CONTAINING PROTEIN"/>
    <property type="match status" value="1"/>
</dbReference>
<reference evidence="2 3" key="1">
    <citation type="submission" date="2018-10" db="EMBL/GenBank/DDBJ databases">
        <title>Fifty Aureobasidium pullulans genomes reveal a recombining polyextremotolerant generalist.</title>
        <authorList>
            <person name="Gostincar C."/>
            <person name="Turk M."/>
            <person name="Zajc J."/>
            <person name="Gunde-Cimerman N."/>
        </authorList>
    </citation>
    <scope>NUCLEOTIDE SEQUENCE [LARGE SCALE GENOMIC DNA]</scope>
    <source>
        <strain evidence="2 3">EXF-1645</strain>
    </source>
</reference>
<dbReference type="Proteomes" id="UP000308724">
    <property type="component" value="Unassembled WGS sequence"/>
</dbReference>
<gene>
    <name evidence="2" type="ORF">D6C78_06243</name>
</gene>
<evidence type="ECO:0000313" key="2">
    <source>
        <dbReference type="EMBL" id="TIA35294.1"/>
    </source>
</evidence>
<dbReference type="Pfam" id="PF09994">
    <property type="entry name" value="T6SS_Tle1-like_cat"/>
    <property type="match status" value="1"/>
</dbReference>
<dbReference type="AlphaFoldDB" id="A0A4T0BSZ2"/>
<evidence type="ECO:0000313" key="3">
    <source>
        <dbReference type="Proteomes" id="UP000308724"/>
    </source>
</evidence>
<dbReference type="SUPFAM" id="SSF53474">
    <property type="entry name" value="alpha/beta-Hydrolases"/>
    <property type="match status" value="1"/>
</dbReference>
<protein>
    <recommendedName>
        <fullName evidence="1">T6SS Phospholipase effector Tle1-like catalytic domain-containing protein</fullName>
    </recommendedName>
</protein>
<dbReference type="PANTHER" id="PTHR33840">
    <property type="match status" value="1"/>
</dbReference>